<evidence type="ECO:0000256" key="5">
    <source>
        <dbReference type="ARBA" id="ARBA00022679"/>
    </source>
</evidence>
<keyword evidence="10" id="KW-0756">Sterol biosynthesis</keyword>
<evidence type="ECO:0000256" key="10">
    <source>
        <dbReference type="ARBA" id="ARBA00023011"/>
    </source>
</evidence>
<keyword evidence="13 15" id="KW-0753">Steroid metabolism</keyword>
<keyword evidence="8" id="KW-0067">ATP-binding</keyword>
<comment type="caution">
    <text evidence="17">The sequence shown here is derived from an EMBL/GenBank/DDBJ whole genome shotgun (WGS) entry which is preliminary data.</text>
</comment>
<keyword evidence="18" id="KW-1185">Reference proteome</keyword>
<evidence type="ECO:0000313" key="17">
    <source>
        <dbReference type="EMBL" id="KAL1899262.1"/>
    </source>
</evidence>
<name>A0ABR3ZGF6_9PEZI</name>
<dbReference type="InterPro" id="IPR006204">
    <property type="entry name" value="GHMP_kinase_N_dom"/>
</dbReference>
<evidence type="ECO:0000256" key="2">
    <source>
        <dbReference type="ARBA" id="ARBA00006495"/>
    </source>
</evidence>
<dbReference type="Pfam" id="PF00288">
    <property type="entry name" value="GHMP_kinases_N"/>
    <property type="match status" value="1"/>
</dbReference>
<evidence type="ECO:0000256" key="14">
    <source>
        <dbReference type="ARBA" id="ARBA00029326"/>
    </source>
</evidence>
<evidence type="ECO:0000256" key="15">
    <source>
        <dbReference type="PIRNR" id="PIRNR017288"/>
    </source>
</evidence>
<dbReference type="Gene3D" id="3.30.70.890">
    <property type="entry name" value="GHMP kinase, C-terminal domain"/>
    <property type="match status" value="1"/>
</dbReference>
<evidence type="ECO:0000259" key="16">
    <source>
        <dbReference type="Pfam" id="PF00288"/>
    </source>
</evidence>
<dbReference type="PANTHER" id="PTHR31814:SF2">
    <property type="entry name" value="PHOSPHOMEVALONATE KINASE"/>
    <property type="match status" value="1"/>
</dbReference>
<dbReference type="InterPro" id="IPR020568">
    <property type="entry name" value="Ribosomal_Su5_D2-typ_SF"/>
</dbReference>
<feature type="domain" description="GHMP kinase N-terminal" evidence="16">
    <location>
        <begin position="159"/>
        <end position="222"/>
    </location>
</feature>
<protein>
    <recommendedName>
        <fullName evidence="3 15">Phosphomevalonate kinase</fullName>
        <ecNumber evidence="3 15">2.7.4.2</ecNumber>
    </recommendedName>
</protein>
<dbReference type="InterPro" id="IPR036554">
    <property type="entry name" value="GHMP_kinase_C_sf"/>
</dbReference>
<evidence type="ECO:0000313" key="18">
    <source>
        <dbReference type="Proteomes" id="UP001583280"/>
    </source>
</evidence>
<evidence type="ECO:0000256" key="3">
    <source>
        <dbReference type="ARBA" id="ARBA00012958"/>
    </source>
</evidence>
<dbReference type="PIRSF" id="PIRSF017288">
    <property type="entry name" value="PMK_GHMP_euk"/>
    <property type="match status" value="1"/>
</dbReference>
<dbReference type="Proteomes" id="UP001583280">
    <property type="component" value="Unassembled WGS sequence"/>
</dbReference>
<evidence type="ECO:0000256" key="7">
    <source>
        <dbReference type="ARBA" id="ARBA00022777"/>
    </source>
</evidence>
<comment type="pathway">
    <text evidence="1 15">Isoprenoid biosynthesis; isopentenyl diphosphate biosynthesis via mevalonate pathway; isopentenyl diphosphate from (R)-mevalonate: step 2/3.</text>
</comment>
<keyword evidence="12" id="KW-1207">Sterol metabolism</keyword>
<dbReference type="InterPro" id="IPR016005">
    <property type="entry name" value="Erg8"/>
</dbReference>
<keyword evidence="11 15" id="KW-0443">Lipid metabolism</keyword>
<dbReference type="Gene3D" id="3.30.230.10">
    <property type="match status" value="1"/>
</dbReference>
<organism evidence="17 18">
    <name type="scientific">Ceratocystis pirilliformis</name>
    <dbReference type="NCBI Taxonomy" id="259994"/>
    <lineage>
        <taxon>Eukaryota</taxon>
        <taxon>Fungi</taxon>
        <taxon>Dikarya</taxon>
        <taxon>Ascomycota</taxon>
        <taxon>Pezizomycotina</taxon>
        <taxon>Sordariomycetes</taxon>
        <taxon>Hypocreomycetidae</taxon>
        <taxon>Microascales</taxon>
        <taxon>Ceratocystidaceae</taxon>
        <taxon>Ceratocystis</taxon>
    </lineage>
</organism>
<accession>A0ABR3ZGF6</accession>
<comment type="similarity">
    <text evidence="2 15">Belongs to the GHMP kinase family. Mevalonate kinase subfamily.</text>
</comment>
<dbReference type="PANTHER" id="PTHR31814">
    <property type="match status" value="1"/>
</dbReference>
<keyword evidence="4 15" id="KW-0444">Lipid biosynthesis</keyword>
<evidence type="ECO:0000256" key="4">
    <source>
        <dbReference type="ARBA" id="ARBA00022516"/>
    </source>
</evidence>
<evidence type="ECO:0000256" key="6">
    <source>
        <dbReference type="ARBA" id="ARBA00022741"/>
    </source>
</evidence>
<sequence>MTANVAVSAPGKVLLAGGYLVLDREYSGLVFGLSARINTILTPIETSEGAQTQEIVVESPQFVDAIWRFSWHLAPADGGIVVTQLQDGGKVSRNPFVETALGYALTFVHAMSSEASKRSIGAAKLKILADNDYYSTQSLSAEEASRRFSHFGTPISKANKTGLGSSAALVTSLTGAILAYYLDFKLDSAKEKLILHNLAQASHCAAQGKVGSGFDVAAAVFGSCKYRRFSPSTLGPGNIPELGAAGFASKLKTLITSQWDTNIKTDVSLPIGMVLAMFDVACGTQTVSMVKGVMKWRAEDPSGSKALWDKLYIQNERLVAVCLSGNKAKFKPIIEGIRVNIREMTKQTGMPIEPESQTKLLDAISEVEGVHGAVVPGAGGFDAISVLADESAMERLRAFEHTWNERETVKTRLLHVMGETDGIKLEPLAKFEGWI</sequence>
<dbReference type="SUPFAM" id="SSF54211">
    <property type="entry name" value="Ribosomal protein S5 domain 2-like"/>
    <property type="match status" value="1"/>
</dbReference>
<evidence type="ECO:0000256" key="8">
    <source>
        <dbReference type="ARBA" id="ARBA00022840"/>
    </source>
</evidence>
<proteinExistence type="inferred from homology"/>
<evidence type="ECO:0000256" key="13">
    <source>
        <dbReference type="ARBA" id="ARBA00023221"/>
    </source>
</evidence>
<gene>
    <name evidence="17" type="primary">NMD3_1</name>
    <name evidence="17" type="ORF">Cpir12675_001546</name>
</gene>
<comment type="catalytic activity">
    <reaction evidence="14">
        <text>(R)-5-phosphomevalonate + ATP = (R)-5-diphosphomevalonate + ADP</text>
        <dbReference type="Rhea" id="RHEA:16341"/>
        <dbReference type="ChEBI" id="CHEBI:30616"/>
        <dbReference type="ChEBI" id="CHEBI:57557"/>
        <dbReference type="ChEBI" id="CHEBI:58146"/>
        <dbReference type="ChEBI" id="CHEBI:456216"/>
        <dbReference type="EC" id="2.7.4.2"/>
    </reaction>
    <physiologicalReaction direction="left-to-right" evidence="14">
        <dbReference type="Rhea" id="RHEA:16342"/>
    </physiologicalReaction>
</comment>
<reference evidence="17 18" key="1">
    <citation type="journal article" date="2024" name="IMA Fungus">
        <title>IMA Genome - F19 : A genome assembly and annotation guide to empower mycologists, including annotated draft genome sequences of Ceratocystis pirilliformis, Diaporthe australafricana, Fusarium ophioides, Paecilomyces lecythidis, and Sporothrix stenoceras.</title>
        <authorList>
            <person name="Aylward J."/>
            <person name="Wilson A.M."/>
            <person name="Visagie C.M."/>
            <person name="Spraker J."/>
            <person name="Barnes I."/>
            <person name="Buitendag C."/>
            <person name="Ceriani C."/>
            <person name="Del Mar Angel L."/>
            <person name="du Plessis D."/>
            <person name="Fuchs T."/>
            <person name="Gasser K."/>
            <person name="Kramer D."/>
            <person name="Li W."/>
            <person name="Munsamy K."/>
            <person name="Piso A."/>
            <person name="Price J.L."/>
            <person name="Sonnekus B."/>
            <person name="Thomas C."/>
            <person name="van der Nest A."/>
            <person name="van Dijk A."/>
            <person name="van Heerden A."/>
            <person name="van Vuuren N."/>
            <person name="Yilmaz N."/>
            <person name="Duong T.A."/>
            <person name="van der Merwe N.A."/>
            <person name="Wingfield M.J."/>
            <person name="Wingfield B.D."/>
        </authorList>
    </citation>
    <scope>NUCLEOTIDE SEQUENCE [LARGE SCALE GENOMIC DNA]</scope>
    <source>
        <strain evidence="17 18">CMW 12675</strain>
    </source>
</reference>
<evidence type="ECO:0000256" key="11">
    <source>
        <dbReference type="ARBA" id="ARBA00023098"/>
    </source>
</evidence>
<dbReference type="EMBL" id="JAWDJO010000025">
    <property type="protein sequence ID" value="KAL1899262.1"/>
    <property type="molecule type" value="Genomic_DNA"/>
</dbReference>
<keyword evidence="6" id="KW-0547">Nucleotide-binding</keyword>
<evidence type="ECO:0000256" key="1">
    <source>
        <dbReference type="ARBA" id="ARBA00005017"/>
    </source>
</evidence>
<evidence type="ECO:0000256" key="12">
    <source>
        <dbReference type="ARBA" id="ARBA00023166"/>
    </source>
</evidence>
<dbReference type="InterPro" id="IPR035102">
    <property type="entry name" value="Phosphomevalonate_kinase"/>
</dbReference>
<keyword evidence="9 15" id="KW-0752">Steroid biosynthesis</keyword>
<dbReference type="EC" id="2.7.4.2" evidence="3 15"/>
<keyword evidence="5 15" id="KW-0808">Transferase</keyword>
<evidence type="ECO:0000256" key="9">
    <source>
        <dbReference type="ARBA" id="ARBA00022955"/>
    </source>
</evidence>
<dbReference type="InterPro" id="IPR014721">
    <property type="entry name" value="Ribsml_uS5_D2-typ_fold_subgr"/>
</dbReference>
<keyword evidence="7 15" id="KW-0418">Kinase</keyword>